<dbReference type="EMBL" id="KB007926">
    <property type="protein sequence ID" value="ELR20125.1"/>
    <property type="molecule type" value="Genomic_DNA"/>
</dbReference>
<evidence type="ECO:0000313" key="4">
    <source>
        <dbReference type="Proteomes" id="UP000011083"/>
    </source>
</evidence>
<dbReference type="AlphaFoldDB" id="L8H4P1"/>
<reference evidence="3 4" key="1">
    <citation type="journal article" date="2013" name="Genome Biol.">
        <title>Genome of Acanthamoeba castellanii highlights extensive lateral gene transfer and early evolution of tyrosine kinase signaling.</title>
        <authorList>
            <person name="Clarke M."/>
            <person name="Lohan A.J."/>
            <person name="Liu B."/>
            <person name="Lagkouvardos I."/>
            <person name="Roy S."/>
            <person name="Zafar N."/>
            <person name="Bertelli C."/>
            <person name="Schilde C."/>
            <person name="Kianianmomeni A."/>
            <person name="Burglin T.R."/>
            <person name="Frech C."/>
            <person name="Turcotte B."/>
            <person name="Kopec K.O."/>
            <person name="Synnott J.M."/>
            <person name="Choo C."/>
            <person name="Paponov I."/>
            <person name="Finkler A."/>
            <person name="Soon Heng Tan C."/>
            <person name="Hutchins A.P."/>
            <person name="Weinmeier T."/>
            <person name="Rattei T."/>
            <person name="Chu J.S."/>
            <person name="Gimenez G."/>
            <person name="Irimia M."/>
            <person name="Rigden D.J."/>
            <person name="Fitzpatrick D.A."/>
            <person name="Lorenzo-Morales J."/>
            <person name="Bateman A."/>
            <person name="Chiu C.H."/>
            <person name="Tang P."/>
            <person name="Hegemann P."/>
            <person name="Fromm H."/>
            <person name="Raoult D."/>
            <person name="Greub G."/>
            <person name="Miranda-Saavedra D."/>
            <person name="Chen N."/>
            <person name="Nash P."/>
            <person name="Ginger M.L."/>
            <person name="Horn M."/>
            <person name="Schaap P."/>
            <person name="Caler L."/>
            <person name="Loftus B."/>
        </authorList>
    </citation>
    <scope>NUCLEOTIDE SEQUENCE [LARGE SCALE GENOMIC DNA]</scope>
    <source>
        <strain evidence="3 4">Neff</strain>
    </source>
</reference>
<dbReference type="Pfam" id="PF20963">
    <property type="entry name" value="Acanthaporin"/>
    <property type="match status" value="1"/>
</dbReference>
<dbReference type="Proteomes" id="UP000011083">
    <property type="component" value="Unassembled WGS sequence"/>
</dbReference>
<feature type="domain" description="Acanthaporin" evidence="2">
    <location>
        <begin position="110"/>
        <end position="163"/>
    </location>
</feature>
<proteinExistence type="predicted"/>
<evidence type="ECO:0000256" key="1">
    <source>
        <dbReference type="SAM" id="SignalP"/>
    </source>
</evidence>
<dbReference type="KEGG" id="acan:ACA1_115650"/>
<evidence type="ECO:0000259" key="2">
    <source>
        <dbReference type="Pfam" id="PF20963"/>
    </source>
</evidence>
<accession>L8H4P1</accession>
<organism evidence="3 4">
    <name type="scientific">Acanthamoeba castellanii (strain ATCC 30010 / Neff)</name>
    <dbReference type="NCBI Taxonomy" id="1257118"/>
    <lineage>
        <taxon>Eukaryota</taxon>
        <taxon>Amoebozoa</taxon>
        <taxon>Discosea</taxon>
        <taxon>Longamoebia</taxon>
        <taxon>Centramoebida</taxon>
        <taxon>Acanthamoebidae</taxon>
        <taxon>Acanthamoeba</taxon>
    </lineage>
</organism>
<feature type="signal peptide" evidence="1">
    <location>
        <begin position="1"/>
        <end position="20"/>
    </location>
</feature>
<dbReference type="VEuPathDB" id="AmoebaDB:ACA1_115650"/>
<evidence type="ECO:0000313" key="3">
    <source>
        <dbReference type="EMBL" id="ELR20125.1"/>
    </source>
</evidence>
<keyword evidence="1" id="KW-0732">Signal</keyword>
<name>L8H4P1_ACACF</name>
<sequence length="163" mass="17617">MRFVAFVLLVLAALCVVARANDCIMSKCPHELDACINDATCAASLECSVACEDTACTQQCAHKASCNDAFKNMTACASQCLPEVHAQVLDLIAEEEAETLEDELLWASKSKCKFLKKAKCAVKVALAIKQCSHDIPCIIQKLKSCAKCFCSMVKCKGPCKNIC</sequence>
<gene>
    <name evidence="3" type="ORF">ACA1_115650</name>
</gene>
<keyword evidence="4" id="KW-1185">Reference proteome</keyword>
<protein>
    <recommendedName>
        <fullName evidence="2">Acanthaporin domain-containing protein</fullName>
    </recommendedName>
</protein>
<dbReference type="GeneID" id="14920969"/>
<feature type="chain" id="PRO_5003990393" description="Acanthaporin domain-containing protein" evidence="1">
    <location>
        <begin position="21"/>
        <end position="163"/>
    </location>
</feature>
<dbReference type="RefSeq" id="XP_004342235.1">
    <property type="nucleotide sequence ID" value="XM_004342186.1"/>
</dbReference>
<dbReference type="Gene3D" id="1.10.10.1840">
    <property type="match status" value="1"/>
</dbReference>
<dbReference type="InterPro" id="IPR049068">
    <property type="entry name" value="Acanthaporin"/>
</dbReference>